<proteinExistence type="predicted"/>
<keyword evidence="2" id="KW-1185">Reference proteome</keyword>
<name>A0AAV2FDC8_9ROSI</name>
<evidence type="ECO:0000313" key="2">
    <source>
        <dbReference type="Proteomes" id="UP001497516"/>
    </source>
</evidence>
<dbReference type="Proteomes" id="UP001497516">
    <property type="component" value="Chromosome 6"/>
</dbReference>
<protein>
    <submittedName>
        <fullName evidence="1">Uncharacterized protein</fullName>
    </submittedName>
</protein>
<reference evidence="1 2" key="1">
    <citation type="submission" date="2024-04" db="EMBL/GenBank/DDBJ databases">
        <authorList>
            <person name="Fracassetti M."/>
        </authorList>
    </citation>
    <scope>NUCLEOTIDE SEQUENCE [LARGE SCALE GENOMIC DNA]</scope>
</reference>
<dbReference type="EMBL" id="OZ034819">
    <property type="protein sequence ID" value="CAL1396270.1"/>
    <property type="molecule type" value="Genomic_DNA"/>
</dbReference>
<gene>
    <name evidence="1" type="ORF">LTRI10_LOCUS36650</name>
</gene>
<sequence length="122" mass="13562">MTTRQMVRCPAQILDPRSMNGRPEDDDGDDPFKAFLPRFKNLTAAGKVSLLEFFGVPVYMSMSMQNDDEQVTLKTKSTTALVTGTLMMSSSSPISRKRSAQTFGTVEAADEERWSLIAKVTF</sequence>
<dbReference type="AlphaFoldDB" id="A0AAV2FDC8"/>
<evidence type="ECO:0000313" key="1">
    <source>
        <dbReference type="EMBL" id="CAL1396270.1"/>
    </source>
</evidence>
<accession>A0AAV2FDC8</accession>
<organism evidence="1 2">
    <name type="scientific">Linum trigynum</name>
    <dbReference type="NCBI Taxonomy" id="586398"/>
    <lineage>
        <taxon>Eukaryota</taxon>
        <taxon>Viridiplantae</taxon>
        <taxon>Streptophyta</taxon>
        <taxon>Embryophyta</taxon>
        <taxon>Tracheophyta</taxon>
        <taxon>Spermatophyta</taxon>
        <taxon>Magnoliopsida</taxon>
        <taxon>eudicotyledons</taxon>
        <taxon>Gunneridae</taxon>
        <taxon>Pentapetalae</taxon>
        <taxon>rosids</taxon>
        <taxon>fabids</taxon>
        <taxon>Malpighiales</taxon>
        <taxon>Linaceae</taxon>
        <taxon>Linum</taxon>
    </lineage>
</organism>